<dbReference type="RefSeq" id="WP_190930370.1">
    <property type="nucleotide sequence ID" value="NZ_JACXJA010000032.1"/>
</dbReference>
<dbReference type="AlphaFoldDB" id="A0A927CFB9"/>
<organism evidence="17 18">
    <name type="scientific">Paenibacillus oceani</name>
    <dbReference type="NCBI Taxonomy" id="2772510"/>
    <lineage>
        <taxon>Bacteria</taxon>
        <taxon>Bacillati</taxon>
        <taxon>Bacillota</taxon>
        <taxon>Bacilli</taxon>
        <taxon>Bacillales</taxon>
        <taxon>Paenibacillaceae</taxon>
        <taxon>Paenibacillus</taxon>
    </lineage>
</organism>
<dbReference type="InterPro" id="IPR003594">
    <property type="entry name" value="HATPase_dom"/>
</dbReference>
<comment type="catalytic activity">
    <reaction evidence="1">
        <text>ATP + protein L-histidine = ADP + protein N-phospho-L-histidine.</text>
        <dbReference type="EC" id="2.7.13.3"/>
    </reaction>
</comment>
<evidence type="ECO:0000256" key="4">
    <source>
        <dbReference type="ARBA" id="ARBA00022475"/>
    </source>
</evidence>
<evidence type="ECO:0000256" key="3">
    <source>
        <dbReference type="ARBA" id="ARBA00012438"/>
    </source>
</evidence>
<evidence type="ECO:0000256" key="10">
    <source>
        <dbReference type="ARBA" id="ARBA00022840"/>
    </source>
</evidence>
<keyword evidence="4" id="KW-1003">Cell membrane</keyword>
<dbReference type="Gene3D" id="6.10.340.10">
    <property type="match status" value="1"/>
</dbReference>
<dbReference type="SMART" id="SM00387">
    <property type="entry name" value="HATPase_c"/>
    <property type="match status" value="1"/>
</dbReference>
<evidence type="ECO:0000256" key="7">
    <source>
        <dbReference type="ARBA" id="ARBA00022692"/>
    </source>
</evidence>
<dbReference type="PANTHER" id="PTHR45528">
    <property type="entry name" value="SENSOR HISTIDINE KINASE CPXA"/>
    <property type="match status" value="1"/>
</dbReference>
<evidence type="ECO:0000256" key="1">
    <source>
        <dbReference type="ARBA" id="ARBA00000085"/>
    </source>
</evidence>
<evidence type="ECO:0000256" key="5">
    <source>
        <dbReference type="ARBA" id="ARBA00022553"/>
    </source>
</evidence>
<evidence type="ECO:0000256" key="12">
    <source>
        <dbReference type="ARBA" id="ARBA00023012"/>
    </source>
</evidence>
<dbReference type="CDD" id="cd06225">
    <property type="entry name" value="HAMP"/>
    <property type="match status" value="1"/>
</dbReference>
<dbReference type="GO" id="GO:0005524">
    <property type="term" value="F:ATP binding"/>
    <property type="evidence" value="ECO:0007669"/>
    <property type="project" value="UniProtKB-KW"/>
</dbReference>
<keyword evidence="13 14" id="KW-0472">Membrane</keyword>
<dbReference type="InterPro" id="IPR003660">
    <property type="entry name" value="HAMP_dom"/>
</dbReference>
<gene>
    <name evidence="17" type="ORF">IDH45_22450</name>
</gene>
<dbReference type="PANTHER" id="PTHR45528:SF8">
    <property type="entry name" value="HISTIDINE KINASE"/>
    <property type="match status" value="1"/>
</dbReference>
<accession>A0A927CFB9</accession>
<sequence length="370" mass="42071">MSSRWLSALSWRRSIRLKMFGAILLSFALTVVITAAIQTYLTRVTSVIGYYMSFLSETVGDLLFLAFFVCSFLFLFFMFMRSIVHNMRTLADGLMSIANGDLDFRMPESRQDELGIVARNINYMAEQLQETIAKQRKLEESKMELITNVSHDLRTPLTSVIGYLNLLHQDDYGDLSEHKRYIRNALNKSQQLKKLIDDLFEYTRFTSGGLMPQISVIDLGALIEQVVTEFEPIAGEHGLKVKLEKAIDIAMAHVDAKMLVRAVDNLLMNALKFSIKPGEIITRLTQREDRIIIAVDNWGDPITAEQEELLFDRFYKAEPSRTNSGIAAGAGLGLSINRTIMELHGGRIYLYHRNGYYSFCLEFPSVGEPH</sequence>
<dbReference type="GO" id="GO:0005886">
    <property type="term" value="C:plasma membrane"/>
    <property type="evidence" value="ECO:0007669"/>
    <property type="project" value="UniProtKB-SubCell"/>
</dbReference>
<dbReference type="InterPro" id="IPR050398">
    <property type="entry name" value="HssS/ArlS-like"/>
</dbReference>
<dbReference type="Pfam" id="PF00512">
    <property type="entry name" value="HisKA"/>
    <property type="match status" value="1"/>
</dbReference>
<evidence type="ECO:0000259" key="16">
    <source>
        <dbReference type="PROSITE" id="PS50885"/>
    </source>
</evidence>
<evidence type="ECO:0000313" key="18">
    <source>
        <dbReference type="Proteomes" id="UP000639396"/>
    </source>
</evidence>
<keyword evidence="12" id="KW-0902">Two-component regulatory system</keyword>
<dbReference type="PROSITE" id="PS50109">
    <property type="entry name" value="HIS_KIN"/>
    <property type="match status" value="1"/>
</dbReference>
<dbReference type="Gene3D" id="3.30.565.10">
    <property type="entry name" value="Histidine kinase-like ATPase, C-terminal domain"/>
    <property type="match status" value="1"/>
</dbReference>
<protein>
    <recommendedName>
        <fullName evidence="3">histidine kinase</fullName>
        <ecNumber evidence="3">2.7.13.3</ecNumber>
    </recommendedName>
</protein>
<comment type="subcellular location">
    <subcellularLocation>
        <location evidence="2">Cell membrane</location>
        <topology evidence="2">Multi-pass membrane protein</topology>
    </subcellularLocation>
</comment>
<dbReference type="InterPro" id="IPR036890">
    <property type="entry name" value="HATPase_C_sf"/>
</dbReference>
<keyword evidence="8" id="KW-0547">Nucleotide-binding</keyword>
<evidence type="ECO:0000256" key="14">
    <source>
        <dbReference type="SAM" id="Phobius"/>
    </source>
</evidence>
<proteinExistence type="predicted"/>
<evidence type="ECO:0000256" key="11">
    <source>
        <dbReference type="ARBA" id="ARBA00022989"/>
    </source>
</evidence>
<dbReference type="Gene3D" id="1.10.287.130">
    <property type="match status" value="1"/>
</dbReference>
<dbReference type="PROSITE" id="PS50885">
    <property type="entry name" value="HAMP"/>
    <property type="match status" value="1"/>
</dbReference>
<evidence type="ECO:0000256" key="6">
    <source>
        <dbReference type="ARBA" id="ARBA00022679"/>
    </source>
</evidence>
<feature type="transmembrane region" description="Helical" evidence="14">
    <location>
        <begin position="20"/>
        <end position="42"/>
    </location>
</feature>
<reference evidence="17" key="1">
    <citation type="submission" date="2020-09" db="EMBL/GenBank/DDBJ databases">
        <title>A novel bacterium of genus Paenibacillus, isolated from South China Sea.</title>
        <authorList>
            <person name="Huang H."/>
            <person name="Mo K."/>
            <person name="Hu Y."/>
        </authorList>
    </citation>
    <scope>NUCLEOTIDE SEQUENCE</scope>
    <source>
        <strain evidence="17">IB182363</strain>
    </source>
</reference>
<dbReference type="InterPro" id="IPR005467">
    <property type="entry name" value="His_kinase_dom"/>
</dbReference>
<dbReference type="SMART" id="SM00304">
    <property type="entry name" value="HAMP"/>
    <property type="match status" value="1"/>
</dbReference>
<keyword evidence="9 17" id="KW-0418">Kinase</keyword>
<comment type="caution">
    <text evidence="17">The sequence shown here is derived from an EMBL/GenBank/DDBJ whole genome shotgun (WGS) entry which is preliminary data.</text>
</comment>
<evidence type="ECO:0000256" key="9">
    <source>
        <dbReference type="ARBA" id="ARBA00022777"/>
    </source>
</evidence>
<keyword evidence="11 14" id="KW-1133">Transmembrane helix</keyword>
<feature type="domain" description="Histidine kinase" evidence="15">
    <location>
        <begin position="148"/>
        <end position="367"/>
    </location>
</feature>
<keyword evidence="18" id="KW-1185">Reference proteome</keyword>
<keyword evidence="6" id="KW-0808">Transferase</keyword>
<dbReference type="Pfam" id="PF02518">
    <property type="entry name" value="HATPase_c"/>
    <property type="match status" value="1"/>
</dbReference>
<dbReference type="SUPFAM" id="SSF47384">
    <property type="entry name" value="Homodimeric domain of signal transducing histidine kinase"/>
    <property type="match status" value="1"/>
</dbReference>
<evidence type="ECO:0000256" key="13">
    <source>
        <dbReference type="ARBA" id="ARBA00023136"/>
    </source>
</evidence>
<dbReference type="FunFam" id="1.10.287.130:FF:000008">
    <property type="entry name" value="Two-component sensor histidine kinase"/>
    <property type="match status" value="1"/>
</dbReference>
<keyword evidence="7 14" id="KW-0812">Transmembrane</keyword>
<dbReference type="EC" id="2.7.13.3" evidence="3"/>
<dbReference type="InterPro" id="IPR036097">
    <property type="entry name" value="HisK_dim/P_sf"/>
</dbReference>
<dbReference type="GO" id="GO:0000155">
    <property type="term" value="F:phosphorelay sensor kinase activity"/>
    <property type="evidence" value="ECO:0007669"/>
    <property type="project" value="InterPro"/>
</dbReference>
<dbReference type="InterPro" id="IPR004358">
    <property type="entry name" value="Sig_transdc_His_kin-like_C"/>
</dbReference>
<keyword evidence="5" id="KW-0597">Phosphoprotein</keyword>
<dbReference type="PRINTS" id="PR00344">
    <property type="entry name" value="BCTRLSENSOR"/>
</dbReference>
<dbReference type="InterPro" id="IPR003661">
    <property type="entry name" value="HisK_dim/P_dom"/>
</dbReference>
<dbReference type="SUPFAM" id="SSF158472">
    <property type="entry name" value="HAMP domain-like"/>
    <property type="match status" value="1"/>
</dbReference>
<evidence type="ECO:0000313" key="17">
    <source>
        <dbReference type="EMBL" id="MBD2864745.1"/>
    </source>
</evidence>
<feature type="transmembrane region" description="Helical" evidence="14">
    <location>
        <begin position="62"/>
        <end position="80"/>
    </location>
</feature>
<keyword evidence="10" id="KW-0067">ATP-binding</keyword>
<dbReference type="EMBL" id="JACXJA010000032">
    <property type="protein sequence ID" value="MBD2864745.1"/>
    <property type="molecule type" value="Genomic_DNA"/>
</dbReference>
<dbReference type="CDD" id="cd00082">
    <property type="entry name" value="HisKA"/>
    <property type="match status" value="1"/>
</dbReference>
<dbReference type="Pfam" id="PF00672">
    <property type="entry name" value="HAMP"/>
    <property type="match status" value="1"/>
</dbReference>
<dbReference type="SMART" id="SM00388">
    <property type="entry name" value="HisKA"/>
    <property type="match status" value="1"/>
</dbReference>
<dbReference type="CDD" id="cd00075">
    <property type="entry name" value="HATPase"/>
    <property type="match status" value="1"/>
</dbReference>
<evidence type="ECO:0000256" key="8">
    <source>
        <dbReference type="ARBA" id="ARBA00022741"/>
    </source>
</evidence>
<name>A0A927CFB9_9BACL</name>
<feature type="domain" description="HAMP" evidence="16">
    <location>
        <begin position="81"/>
        <end position="133"/>
    </location>
</feature>
<dbReference type="SUPFAM" id="SSF55874">
    <property type="entry name" value="ATPase domain of HSP90 chaperone/DNA topoisomerase II/histidine kinase"/>
    <property type="match status" value="1"/>
</dbReference>
<evidence type="ECO:0000256" key="2">
    <source>
        <dbReference type="ARBA" id="ARBA00004651"/>
    </source>
</evidence>
<evidence type="ECO:0000259" key="15">
    <source>
        <dbReference type="PROSITE" id="PS50109"/>
    </source>
</evidence>
<dbReference type="Proteomes" id="UP000639396">
    <property type="component" value="Unassembled WGS sequence"/>
</dbReference>